<sequence>MIAENTVESKVGPIGLTGRGLLICILLQVIDIQERKKKLVEQVSAAYRRRSTLYSSVTQAFSGIKTKETQRQKKEARLQGESRIFPFCRCMLRFVKELVALFGSRQEGA</sequence>
<reference evidence="1 2" key="1">
    <citation type="journal article" date="2016" name="Mol. Biol. Evol.">
        <title>Comparative Genomics of Early-Diverging Mushroom-Forming Fungi Provides Insights into the Origins of Lignocellulose Decay Capabilities.</title>
        <authorList>
            <person name="Nagy L.G."/>
            <person name="Riley R."/>
            <person name="Tritt A."/>
            <person name="Adam C."/>
            <person name="Daum C."/>
            <person name="Floudas D."/>
            <person name="Sun H."/>
            <person name="Yadav J.S."/>
            <person name="Pangilinan J."/>
            <person name="Larsson K.H."/>
            <person name="Matsuura K."/>
            <person name="Barry K."/>
            <person name="Labutti K."/>
            <person name="Kuo R."/>
            <person name="Ohm R.A."/>
            <person name="Bhattacharya S.S."/>
            <person name="Shirouzu T."/>
            <person name="Yoshinaga Y."/>
            <person name="Martin F.M."/>
            <person name="Grigoriev I.V."/>
            <person name="Hibbett D.S."/>
        </authorList>
    </citation>
    <scope>NUCLEOTIDE SEQUENCE [LARGE SCALE GENOMIC DNA]</scope>
    <source>
        <strain evidence="1 2">93-53</strain>
    </source>
</reference>
<evidence type="ECO:0000313" key="2">
    <source>
        <dbReference type="Proteomes" id="UP000076871"/>
    </source>
</evidence>
<name>A0A165B844_9APHY</name>
<dbReference type="EMBL" id="KV427685">
    <property type="protein sequence ID" value="KZT00464.1"/>
    <property type="molecule type" value="Genomic_DNA"/>
</dbReference>
<dbReference type="RefSeq" id="XP_040758204.1">
    <property type="nucleotide sequence ID" value="XM_040910206.1"/>
</dbReference>
<protein>
    <submittedName>
        <fullName evidence="1">Uncharacterized protein</fullName>
    </submittedName>
</protein>
<keyword evidence="2" id="KW-1185">Reference proteome</keyword>
<gene>
    <name evidence="1" type="ORF">LAESUDRAFT_732253</name>
</gene>
<dbReference type="AlphaFoldDB" id="A0A165B844"/>
<proteinExistence type="predicted"/>
<dbReference type="GeneID" id="63827235"/>
<dbReference type="InParanoid" id="A0A165B844"/>
<evidence type="ECO:0000313" key="1">
    <source>
        <dbReference type="EMBL" id="KZT00464.1"/>
    </source>
</evidence>
<accession>A0A165B844</accession>
<dbReference type="Proteomes" id="UP000076871">
    <property type="component" value="Unassembled WGS sequence"/>
</dbReference>
<organism evidence="1 2">
    <name type="scientific">Laetiporus sulphureus 93-53</name>
    <dbReference type="NCBI Taxonomy" id="1314785"/>
    <lineage>
        <taxon>Eukaryota</taxon>
        <taxon>Fungi</taxon>
        <taxon>Dikarya</taxon>
        <taxon>Basidiomycota</taxon>
        <taxon>Agaricomycotina</taxon>
        <taxon>Agaricomycetes</taxon>
        <taxon>Polyporales</taxon>
        <taxon>Laetiporus</taxon>
    </lineage>
</organism>